<comment type="caution">
    <text evidence="2">The sequence shown here is derived from an EMBL/GenBank/DDBJ whole genome shotgun (WGS) entry which is preliminary data.</text>
</comment>
<feature type="region of interest" description="Disordered" evidence="1">
    <location>
        <begin position="61"/>
        <end position="84"/>
    </location>
</feature>
<accession>A0A9P5Q0W3</accession>
<evidence type="ECO:0000256" key="1">
    <source>
        <dbReference type="SAM" id="MobiDB-lite"/>
    </source>
</evidence>
<proteinExistence type="predicted"/>
<protein>
    <submittedName>
        <fullName evidence="2">Uncharacterized protein</fullName>
    </submittedName>
</protein>
<gene>
    <name evidence="2" type="ORF">BDP27DRAFT_1361289</name>
</gene>
<feature type="compositionally biased region" description="Polar residues" evidence="1">
    <location>
        <begin position="73"/>
        <end position="82"/>
    </location>
</feature>
<keyword evidence="3" id="KW-1185">Reference proteome</keyword>
<dbReference type="OrthoDB" id="5588846at2759"/>
<organism evidence="2 3">
    <name type="scientific">Rhodocollybia butyracea</name>
    <dbReference type="NCBI Taxonomy" id="206335"/>
    <lineage>
        <taxon>Eukaryota</taxon>
        <taxon>Fungi</taxon>
        <taxon>Dikarya</taxon>
        <taxon>Basidiomycota</taxon>
        <taxon>Agaricomycotina</taxon>
        <taxon>Agaricomycetes</taxon>
        <taxon>Agaricomycetidae</taxon>
        <taxon>Agaricales</taxon>
        <taxon>Marasmiineae</taxon>
        <taxon>Omphalotaceae</taxon>
        <taxon>Rhodocollybia</taxon>
    </lineage>
</organism>
<dbReference type="AlphaFoldDB" id="A0A9P5Q0W3"/>
<reference evidence="2" key="1">
    <citation type="submission" date="2020-11" db="EMBL/GenBank/DDBJ databases">
        <authorList>
            <consortium name="DOE Joint Genome Institute"/>
            <person name="Ahrendt S."/>
            <person name="Riley R."/>
            <person name="Andreopoulos W."/>
            <person name="Labutti K."/>
            <person name="Pangilinan J."/>
            <person name="Ruiz-Duenas F.J."/>
            <person name="Barrasa J.M."/>
            <person name="Sanchez-Garcia M."/>
            <person name="Camarero S."/>
            <person name="Miyauchi S."/>
            <person name="Serrano A."/>
            <person name="Linde D."/>
            <person name="Babiker R."/>
            <person name="Drula E."/>
            <person name="Ayuso-Fernandez I."/>
            <person name="Pacheco R."/>
            <person name="Padilla G."/>
            <person name="Ferreira P."/>
            <person name="Barriuso J."/>
            <person name="Kellner H."/>
            <person name="Castanera R."/>
            <person name="Alfaro M."/>
            <person name="Ramirez L."/>
            <person name="Pisabarro A.G."/>
            <person name="Kuo A."/>
            <person name="Tritt A."/>
            <person name="Lipzen A."/>
            <person name="He G."/>
            <person name="Yan M."/>
            <person name="Ng V."/>
            <person name="Cullen D."/>
            <person name="Martin F."/>
            <person name="Rosso M.-N."/>
            <person name="Henrissat B."/>
            <person name="Hibbett D."/>
            <person name="Martinez A.T."/>
            <person name="Grigoriev I.V."/>
        </authorList>
    </citation>
    <scope>NUCLEOTIDE SEQUENCE</scope>
    <source>
        <strain evidence="2">AH 40177</strain>
    </source>
</reference>
<name>A0A9P5Q0W3_9AGAR</name>
<sequence>MDFGEDWFPVEAHEKLKASDMEQLRHMGFDTSQKWMWDGQLSAIERNGSWWVLGLDAWKEGATPDGNDGETMEGTTDASKQMNEGKEGISYLVPLRTPGFLVP</sequence>
<dbReference type="Proteomes" id="UP000772434">
    <property type="component" value="Unassembled WGS sequence"/>
</dbReference>
<evidence type="ECO:0000313" key="3">
    <source>
        <dbReference type="Proteomes" id="UP000772434"/>
    </source>
</evidence>
<dbReference type="EMBL" id="JADNRY010000027">
    <property type="protein sequence ID" value="KAF9072042.1"/>
    <property type="molecule type" value="Genomic_DNA"/>
</dbReference>
<evidence type="ECO:0000313" key="2">
    <source>
        <dbReference type="EMBL" id="KAF9072042.1"/>
    </source>
</evidence>